<dbReference type="GO" id="GO:0005783">
    <property type="term" value="C:endoplasmic reticulum"/>
    <property type="evidence" value="ECO:0000318"/>
    <property type="project" value="GO_Central"/>
</dbReference>
<protein>
    <recommendedName>
        <fullName evidence="9">Fe2OG dioxygenase domain-containing protein</fullName>
    </recommendedName>
</protein>
<evidence type="ECO:0000256" key="8">
    <source>
        <dbReference type="SAM" id="MobiDB-lite"/>
    </source>
</evidence>
<dbReference type="InParanoid" id="A0A2K3DPR0"/>
<sequence length="935" mass="92605">MGNQQSTLLDEHLRCSSSGRGAGEAGGGSGLDFLAGFNLNGLNQMLGGIPSQQPLHQQQHKGRGGGGDGVAVGPADLPPATPATTSAAQPSGPAGSAWSFLAPAAAAVFNSIAHTPEGWGESGTGTSAGATPVWSSPPSCSSPATVAASAAAAAAAAADKEAAALAAAALAAMPARSLAQPAFELPPPNRMAAQLKGYGVDPTADLSLTSLMWRAAAAAASDGGGGRAGAGEEQEGAVEGAEGTEWELGSGLEGLEAVGYGEVDVAPAGPQPVVAGVCLGPPLLTDEEAGAAGGGELTTSSCPQQQGQQQGPVASGVLQGAAQPPLVLGCVTLVETGPGQGVGSAGCATRAEWDIPLRHCGAFTPDPAAAAATASATPGRTASEPCGCNVRVVSPTFSVPAGGGGSGGAGGGGGGGSAMSNWRLCWSLFDHDSSRVSLYLLHTPAPAAAPAGAPAAAPAGAATAAAPGAAAPTPSTTAAAAAAAAAAPPAPSPVGDRGAAASQPLLGAGASRGRDLNGGQQPQPVAETSVGAAAAAAPGPEGDWWLTWRLEAAGLLDTGEPAVRVAVPGELSHLFRPGGRGWGVQALLSAAELDVLLACATLRVTATLVHPPMPAEVVLRTGAATGSAAAAPATGTGTATGGGMAGGVESAVAAAAAQSQQQQQQQQRRQQQLARLRAAHTAAAAAAAAATALPRPRALRDTLKFDVMLASLSPRVLVVDGFLPPGLCDALCAVAAPRLIRSRVSTGAETPSRVSQSTFFTGDSARLPEVVAVEARLQALMERPEVTAGGRPTLVKSEALQVVSYDVGGFYSEHYDNKTGGVISRAATIIIYLQDTQAGGSTHFPKSTGLPALRCLPPARHCLAALPHCSQQLRLMRVARPGLRVYPAKGRALIFWSRLPDGSEDLASLHSAEPVRAGSKWICTRWFKELAAAEP</sequence>
<keyword evidence="11" id="KW-1185">Reference proteome</keyword>
<evidence type="ECO:0000256" key="4">
    <source>
        <dbReference type="ARBA" id="ARBA00022964"/>
    </source>
</evidence>
<keyword evidence="3" id="KW-0479">Metal-binding</keyword>
<feature type="region of interest" description="Disordered" evidence="8">
    <location>
        <begin position="48"/>
        <end position="94"/>
    </location>
</feature>
<dbReference type="EMBL" id="CM008967">
    <property type="protein sequence ID" value="PNW82526.1"/>
    <property type="molecule type" value="Genomic_DNA"/>
</dbReference>
<dbReference type="InterPro" id="IPR045054">
    <property type="entry name" value="P4HA-like"/>
</dbReference>
<gene>
    <name evidence="10" type="ORF">CHLRE_06g282450v5</name>
</gene>
<dbReference type="GO" id="GO:0031418">
    <property type="term" value="F:L-ascorbic acid binding"/>
    <property type="evidence" value="ECO:0007669"/>
    <property type="project" value="InterPro"/>
</dbReference>
<evidence type="ECO:0000256" key="3">
    <source>
        <dbReference type="ARBA" id="ARBA00022723"/>
    </source>
</evidence>
<keyword evidence="4" id="KW-0223">Dioxygenase</keyword>
<dbReference type="GO" id="GO:0005506">
    <property type="term" value="F:iron ion binding"/>
    <property type="evidence" value="ECO:0007669"/>
    <property type="project" value="InterPro"/>
</dbReference>
<dbReference type="PROSITE" id="PS51471">
    <property type="entry name" value="FE2OG_OXY"/>
    <property type="match status" value="1"/>
</dbReference>
<dbReference type="PANTHER" id="PTHR10869:SF238">
    <property type="entry name" value="PROLYL 4-HYDROXYLASE 6-RELATED"/>
    <property type="match status" value="1"/>
</dbReference>
<evidence type="ECO:0000259" key="9">
    <source>
        <dbReference type="PROSITE" id="PS51471"/>
    </source>
</evidence>
<evidence type="ECO:0000256" key="7">
    <source>
        <dbReference type="ARBA" id="ARBA00049169"/>
    </source>
</evidence>
<dbReference type="InterPro" id="IPR005123">
    <property type="entry name" value="Oxoglu/Fe-dep_dioxygenase_dom"/>
</dbReference>
<evidence type="ECO:0000256" key="1">
    <source>
        <dbReference type="ARBA" id="ARBA00001961"/>
    </source>
</evidence>
<dbReference type="RefSeq" id="XP_042923995.1">
    <property type="nucleotide sequence ID" value="XM_043063289.1"/>
</dbReference>
<dbReference type="OrthoDB" id="420380at2759"/>
<accession>A0A2K3DPR0</accession>
<dbReference type="AlphaFoldDB" id="A0A2K3DPR0"/>
<dbReference type="ExpressionAtlas" id="A0A2K3DPR0">
    <property type="expression patterns" value="baseline"/>
</dbReference>
<comment type="cofactor">
    <cofactor evidence="1">
        <name>L-ascorbate</name>
        <dbReference type="ChEBI" id="CHEBI:38290"/>
    </cofactor>
</comment>
<proteinExistence type="predicted"/>
<dbReference type="GO" id="GO:0004656">
    <property type="term" value="F:procollagen-proline 4-dioxygenase activity"/>
    <property type="evidence" value="ECO:0000318"/>
    <property type="project" value="GO_Central"/>
</dbReference>
<dbReference type="Gramene" id="PNW82526">
    <property type="protein sequence ID" value="PNW82526"/>
    <property type="gene ID" value="CHLRE_06g282450v5"/>
</dbReference>
<dbReference type="SMART" id="SM00702">
    <property type="entry name" value="P4Hc"/>
    <property type="match status" value="1"/>
</dbReference>
<dbReference type="InterPro" id="IPR044862">
    <property type="entry name" value="Pro_4_hyd_alph_FE2OG_OXY"/>
</dbReference>
<organism evidence="10 11">
    <name type="scientific">Chlamydomonas reinhardtii</name>
    <name type="common">Chlamydomonas smithii</name>
    <dbReference type="NCBI Taxonomy" id="3055"/>
    <lineage>
        <taxon>Eukaryota</taxon>
        <taxon>Viridiplantae</taxon>
        <taxon>Chlorophyta</taxon>
        <taxon>core chlorophytes</taxon>
        <taxon>Chlorophyceae</taxon>
        <taxon>CS clade</taxon>
        <taxon>Chlamydomonadales</taxon>
        <taxon>Chlamydomonadaceae</taxon>
        <taxon>Chlamydomonas</taxon>
    </lineage>
</organism>
<dbReference type="Pfam" id="PF13640">
    <property type="entry name" value="2OG-FeII_Oxy_3"/>
    <property type="match status" value="1"/>
</dbReference>
<dbReference type="Proteomes" id="UP000006906">
    <property type="component" value="Chromosome 6"/>
</dbReference>
<evidence type="ECO:0000313" key="11">
    <source>
        <dbReference type="Proteomes" id="UP000006906"/>
    </source>
</evidence>
<keyword evidence="6" id="KW-0408">Iron</keyword>
<feature type="compositionally biased region" description="Low complexity" evidence="8">
    <location>
        <begin position="82"/>
        <end position="94"/>
    </location>
</feature>
<evidence type="ECO:0000256" key="5">
    <source>
        <dbReference type="ARBA" id="ARBA00023002"/>
    </source>
</evidence>
<feature type="region of interest" description="Disordered" evidence="8">
    <location>
        <begin position="287"/>
        <end position="311"/>
    </location>
</feature>
<reference evidence="10 11" key="1">
    <citation type="journal article" date="2007" name="Science">
        <title>The Chlamydomonas genome reveals the evolution of key animal and plant functions.</title>
        <authorList>
            <person name="Merchant S.S."/>
            <person name="Prochnik S.E."/>
            <person name="Vallon O."/>
            <person name="Harris E.H."/>
            <person name="Karpowicz S.J."/>
            <person name="Witman G.B."/>
            <person name="Terry A."/>
            <person name="Salamov A."/>
            <person name="Fritz-Laylin L.K."/>
            <person name="Marechal-Drouard L."/>
            <person name="Marshall W.F."/>
            <person name="Qu L.H."/>
            <person name="Nelson D.R."/>
            <person name="Sanderfoot A.A."/>
            <person name="Spalding M.H."/>
            <person name="Kapitonov V.V."/>
            <person name="Ren Q."/>
            <person name="Ferris P."/>
            <person name="Lindquist E."/>
            <person name="Shapiro H."/>
            <person name="Lucas S.M."/>
            <person name="Grimwood J."/>
            <person name="Schmutz J."/>
            <person name="Cardol P."/>
            <person name="Cerutti H."/>
            <person name="Chanfreau G."/>
            <person name="Chen C.L."/>
            <person name="Cognat V."/>
            <person name="Croft M.T."/>
            <person name="Dent R."/>
            <person name="Dutcher S."/>
            <person name="Fernandez E."/>
            <person name="Fukuzawa H."/>
            <person name="Gonzalez-Ballester D."/>
            <person name="Gonzalez-Halphen D."/>
            <person name="Hallmann A."/>
            <person name="Hanikenne M."/>
            <person name="Hippler M."/>
            <person name="Inwood W."/>
            <person name="Jabbari K."/>
            <person name="Kalanon M."/>
            <person name="Kuras R."/>
            <person name="Lefebvre P.A."/>
            <person name="Lemaire S.D."/>
            <person name="Lobanov A.V."/>
            <person name="Lohr M."/>
            <person name="Manuell A."/>
            <person name="Meier I."/>
            <person name="Mets L."/>
            <person name="Mittag M."/>
            <person name="Mittelmeier T."/>
            <person name="Moroney J.V."/>
            <person name="Moseley J."/>
            <person name="Napoli C."/>
            <person name="Nedelcu A.M."/>
            <person name="Niyogi K."/>
            <person name="Novoselov S.V."/>
            <person name="Paulsen I.T."/>
            <person name="Pazour G."/>
            <person name="Purton S."/>
            <person name="Ral J.P."/>
            <person name="Riano-Pachon D.M."/>
            <person name="Riekhof W."/>
            <person name="Rymarquis L."/>
            <person name="Schroda M."/>
            <person name="Stern D."/>
            <person name="Umen J."/>
            <person name="Willows R."/>
            <person name="Wilson N."/>
            <person name="Zimmer S.L."/>
            <person name="Allmer J."/>
            <person name="Balk J."/>
            <person name="Bisova K."/>
            <person name="Chen C.J."/>
            <person name="Elias M."/>
            <person name="Gendler K."/>
            <person name="Hauser C."/>
            <person name="Lamb M.R."/>
            <person name="Ledford H."/>
            <person name="Long J.C."/>
            <person name="Minagawa J."/>
            <person name="Page M.D."/>
            <person name="Pan J."/>
            <person name="Pootakham W."/>
            <person name="Roje S."/>
            <person name="Rose A."/>
            <person name="Stahlberg E."/>
            <person name="Terauchi A.M."/>
            <person name="Yang P."/>
            <person name="Ball S."/>
            <person name="Bowler C."/>
            <person name="Dieckmann C.L."/>
            <person name="Gladyshev V.N."/>
            <person name="Green P."/>
            <person name="Jorgensen R."/>
            <person name="Mayfield S."/>
            <person name="Mueller-Roeber B."/>
            <person name="Rajamani S."/>
            <person name="Sayre R.T."/>
            <person name="Brokstein P."/>
            <person name="Dubchak I."/>
            <person name="Goodstein D."/>
            <person name="Hornick L."/>
            <person name="Huang Y.W."/>
            <person name="Jhaveri J."/>
            <person name="Luo Y."/>
            <person name="Martinez D."/>
            <person name="Ngau W.C."/>
            <person name="Otillar B."/>
            <person name="Poliakov A."/>
            <person name="Porter A."/>
            <person name="Szajkowski L."/>
            <person name="Werner G."/>
            <person name="Zhou K."/>
            <person name="Grigoriev I.V."/>
            <person name="Rokhsar D.S."/>
            <person name="Grossman A.R."/>
        </authorList>
    </citation>
    <scope>NUCLEOTIDE SEQUENCE [LARGE SCALE GENOMIC DNA]</scope>
    <source>
        <strain evidence="11">CC-503</strain>
    </source>
</reference>
<dbReference type="PANTHER" id="PTHR10869">
    <property type="entry name" value="PROLYL 4-HYDROXYLASE ALPHA SUBUNIT"/>
    <property type="match status" value="1"/>
</dbReference>
<name>A0A2K3DPR0_CHLRE</name>
<dbReference type="Gene3D" id="2.60.120.620">
    <property type="entry name" value="q2cbj1_9rhob like domain"/>
    <property type="match status" value="1"/>
</dbReference>
<evidence type="ECO:0000256" key="6">
    <source>
        <dbReference type="ARBA" id="ARBA00023004"/>
    </source>
</evidence>
<dbReference type="GO" id="GO:0005789">
    <property type="term" value="C:endoplasmic reticulum membrane"/>
    <property type="evidence" value="ECO:0007669"/>
    <property type="project" value="UniProtKB-SubCell"/>
</dbReference>
<evidence type="ECO:0000256" key="2">
    <source>
        <dbReference type="ARBA" id="ARBA00004648"/>
    </source>
</evidence>
<feature type="domain" description="Fe2OG dioxygenase" evidence="9">
    <location>
        <begin position="796"/>
        <end position="929"/>
    </location>
</feature>
<evidence type="ECO:0000313" key="10">
    <source>
        <dbReference type="EMBL" id="PNW82526.1"/>
    </source>
</evidence>
<feature type="region of interest" description="Disordered" evidence="8">
    <location>
        <begin position="482"/>
        <end position="538"/>
    </location>
</feature>
<comment type="subcellular location">
    <subcellularLocation>
        <location evidence="2">Endoplasmic reticulum membrane</location>
        <topology evidence="2">Single-pass type II membrane protein</topology>
    </subcellularLocation>
</comment>
<dbReference type="GeneID" id="5720944"/>
<comment type="catalytic activity">
    <reaction evidence="7">
        <text>L-prolyl-[collagen] + 2-oxoglutarate + O2 = trans-4-hydroxy-L-prolyl-[collagen] + succinate + CO2</text>
        <dbReference type="Rhea" id="RHEA:18945"/>
        <dbReference type="Rhea" id="RHEA-COMP:11676"/>
        <dbReference type="Rhea" id="RHEA-COMP:11680"/>
        <dbReference type="ChEBI" id="CHEBI:15379"/>
        <dbReference type="ChEBI" id="CHEBI:16526"/>
        <dbReference type="ChEBI" id="CHEBI:16810"/>
        <dbReference type="ChEBI" id="CHEBI:30031"/>
        <dbReference type="ChEBI" id="CHEBI:50342"/>
        <dbReference type="ChEBI" id="CHEBI:61965"/>
        <dbReference type="EC" id="1.14.11.2"/>
    </reaction>
</comment>
<keyword evidence="5" id="KW-0560">Oxidoreductase</keyword>
<dbReference type="InterPro" id="IPR006620">
    <property type="entry name" value="Pro_4_hyd_alph"/>
</dbReference>
<dbReference type="KEGG" id="cre:CHLRE_06g282450v5"/>